<dbReference type="GO" id="GO:0006310">
    <property type="term" value="P:DNA recombination"/>
    <property type="evidence" value="ECO:0007669"/>
    <property type="project" value="UniProtKB-KW"/>
</dbReference>
<dbReference type="AlphaFoldDB" id="A0A089Q984"/>
<name>A0A089Q984_9HYPH</name>
<evidence type="ECO:0000256" key="2">
    <source>
        <dbReference type="ARBA" id="ARBA00022908"/>
    </source>
</evidence>
<dbReference type="Pfam" id="PF14659">
    <property type="entry name" value="Phage_int_SAM_3"/>
    <property type="match status" value="1"/>
</dbReference>
<dbReference type="SUPFAM" id="SSF56349">
    <property type="entry name" value="DNA breaking-rejoining enzymes"/>
    <property type="match status" value="1"/>
</dbReference>
<dbReference type="InterPro" id="IPR011010">
    <property type="entry name" value="DNA_brk_join_enz"/>
</dbReference>
<keyword evidence="4" id="KW-0233">DNA recombination</keyword>
<comment type="similarity">
    <text evidence="1">Belongs to the 'phage' integrase family.</text>
</comment>
<accession>A0A089Q984</accession>
<dbReference type="GO" id="GO:0015074">
    <property type="term" value="P:DNA integration"/>
    <property type="evidence" value="ECO:0007669"/>
    <property type="project" value="UniProtKB-KW"/>
</dbReference>
<dbReference type="eggNOG" id="COG0582">
    <property type="taxonomic scope" value="Bacteria"/>
</dbReference>
<dbReference type="Pfam" id="PF00589">
    <property type="entry name" value="Phage_integrase"/>
    <property type="match status" value="1"/>
</dbReference>
<dbReference type="HOGENOM" id="CLU_027562_17_7_5"/>
<evidence type="ECO:0000259" key="7">
    <source>
        <dbReference type="PROSITE" id="PS51900"/>
    </source>
</evidence>
<dbReference type="GO" id="GO:0003677">
    <property type="term" value="F:DNA binding"/>
    <property type="evidence" value="ECO:0007669"/>
    <property type="project" value="UniProtKB-UniRule"/>
</dbReference>
<dbReference type="InterPro" id="IPR002104">
    <property type="entry name" value="Integrase_catalytic"/>
</dbReference>
<dbReference type="PANTHER" id="PTHR30629">
    <property type="entry name" value="PROPHAGE INTEGRASE"/>
    <property type="match status" value="1"/>
</dbReference>
<evidence type="ECO:0000256" key="1">
    <source>
        <dbReference type="ARBA" id="ARBA00008857"/>
    </source>
</evidence>
<dbReference type="RefSeq" id="WP_043758248.1">
    <property type="nucleotide sequence ID" value="NZ_CP003811.1"/>
</dbReference>
<protein>
    <submittedName>
        <fullName evidence="8">Integrase protein</fullName>
    </submittedName>
</protein>
<proteinExistence type="inferred from homology"/>
<sequence>MPKITKRIVDALKPDLSGEVFAWDSELKGFGVRVMPSGVASYLVKYRTTEGRQRKLAFARVGTVTPDEARGLAKEKLAAAARGEDPSADRNRIRHAPTMAEVCDLYLEDAEGRVKASTLAMDRSRIERHVKPLLGARRVPAITSDDVEKMRRDIEAGRTARPRQGNGGVTTGGAGVAARTVGMLGTIMEFAIRKKFISTNPARGVWRQPDGKQTRFLSPAEIGRFGRAVQEALDDGETRTGIAVLRFLLLSGLRRIEAAALPWQWVDERCSCIRFGDTKGGAQLRAIGPAAFAALPVQNGSPWAFPADRGPGHFIGLPKVLARLCDRANLDGVTVHVLRHTYAATAAEMGYSELVIAGLLGHRVSGVTARYAHMPDPALVAAAKEVSAKIAERFNTPRLMTARQDAEIV</sequence>
<dbReference type="STRING" id="693986.MOC_3399"/>
<keyword evidence="3 5" id="KW-0238">DNA-binding</keyword>
<dbReference type="InterPro" id="IPR044068">
    <property type="entry name" value="CB"/>
</dbReference>
<evidence type="ECO:0000313" key="8">
    <source>
        <dbReference type="EMBL" id="AIQ91154.1"/>
    </source>
</evidence>
<dbReference type="KEGG" id="mor:MOC_3399"/>
<keyword evidence="9" id="KW-1185">Reference proteome</keyword>
<dbReference type="Pfam" id="PF13356">
    <property type="entry name" value="Arm-DNA-bind_3"/>
    <property type="match status" value="1"/>
</dbReference>
<evidence type="ECO:0000313" key="9">
    <source>
        <dbReference type="Proteomes" id="UP000029492"/>
    </source>
</evidence>
<gene>
    <name evidence="8" type="ORF">MOC_3399</name>
</gene>
<dbReference type="Proteomes" id="UP000029492">
    <property type="component" value="Chromosome"/>
</dbReference>
<evidence type="ECO:0000256" key="4">
    <source>
        <dbReference type="ARBA" id="ARBA00023172"/>
    </source>
</evidence>
<evidence type="ECO:0000256" key="3">
    <source>
        <dbReference type="ARBA" id="ARBA00023125"/>
    </source>
</evidence>
<dbReference type="InterPro" id="IPR013762">
    <property type="entry name" value="Integrase-like_cat_sf"/>
</dbReference>
<evidence type="ECO:0000259" key="6">
    <source>
        <dbReference type="PROSITE" id="PS51898"/>
    </source>
</evidence>
<dbReference type="InterPro" id="IPR010998">
    <property type="entry name" value="Integrase_recombinase_N"/>
</dbReference>
<evidence type="ECO:0000256" key="5">
    <source>
        <dbReference type="PROSITE-ProRule" id="PRU01248"/>
    </source>
</evidence>
<dbReference type="Gene3D" id="1.10.443.10">
    <property type="entry name" value="Intergrase catalytic core"/>
    <property type="match status" value="1"/>
</dbReference>
<feature type="domain" description="Tyr recombinase" evidence="6">
    <location>
        <begin position="212"/>
        <end position="385"/>
    </location>
</feature>
<dbReference type="EMBL" id="CP003811">
    <property type="protein sequence ID" value="AIQ91154.1"/>
    <property type="molecule type" value="Genomic_DNA"/>
</dbReference>
<dbReference type="Gene3D" id="3.30.160.390">
    <property type="entry name" value="Integrase, DNA-binding domain"/>
    <property type="match status" value="1"/>
</dbReference>
<dbReference type="InterPro" id="IPR038488">
    <property type="entry name" value="Integrase_DNA-bd_sf"/>
</dbReference>
<dbReference type="InterPro" id="IPR050808">
    <property type="entry name" value="Phage_Integrase"/>
</dbReference>
<feature type="domain" description="Core-binding (CB)" evidence="7">
    <location>
        <begin position="97"/>
        <end position="192"/>
    </location>
</feature>
<dbReference type="PROSITE" id="PS51900">
    <property type="entry name" value="CB"/>
    <property type="match status" value="1"/>
</dbReference>
<dbReference type="PROSITE" id="PS51898">
    <property type="entry name" value="TYR_RECOMBINASE"/>
    <property type="match status" value="1"/>
</dbReference>
<dbReference type="PANTHER" id="PTHR30629:SF2">
    <property type="entry name" value="PROPHAGE INTEGRASE INTS-RELATED"/>
    <property type="match status" value="1"/>
</dbReference>
<reference evidence="8 9" key="1">
    <citation type="journal article" date="2014" name="PLoS ONE">
        <title>Genome Information of Methylobacterium oryzae, a Plant-Probiotic Methylotroph in the Phyllosphere.</title>
        <authorList>
            <person name="Kwak M.J."/>
            <person name="Jeong H."/>
            <person name="Madhaiyan M."/>
            <person name="Lee Y."/>
            <person name="Sa T.M."/>
            <person name="Oh T.K."/>
            <person name="Kim J.F."/>
        </authorList>
    </citation>
    <scope>NUCLEOTIDE SEQUENCE [LARGE SCALE GENOMIC DNA]</scope>
    <source>
        <strain evidence="8 9">CBMB20</strain>
    </source>
</reference>
<keyword evidence="2" id="KW-0229">DNA integration</keyword>
<dbReference type="CDD" id="cd00796">
    <property type="entry name" value="INT_Rci_Hp1_C"/>
    <property type="match status" value="1"/>
</dbReference>
<dbReference type="InterPro" id="IPR004107">
    <property type="entry name" value="Integrase_SAM-like_N"/>
</dbReference>
<dbReference type="Gene3D" id="1.10.150.130">
    <property type="match status" value="1"/>
</dbReference>
<organism evidence="8 9">
    <name type="scientific">Methylobacterium oryzae CBMB20</name>
    <dbReference type="NCBI Taxonomy" id="693986"/>
    <lineage>
        <taxon>Bacteria</taxon>
        <taxon>Pseudomonadati</taxon>
        <taxon>Pseudomonadota</taxon>
        <taxon>Alphaproteobacteria</taxon>
        <taxon>Hyphomicrobiales</taxon>
        <taxon>Methylobacteriaceae</taxon>
        <taxon>Methylobacterium</taxon>
    </lineage>
</organism>
<dbReference type="InterPro" id="IPR025166">
    <property type="entry name" value="Integrase_DNA_bind_dom"/>
</dbReference>